<dbReference type="Proteomes" id="UP000013201">
    <property type="component" value="Unassembled WGS sequence"/>
</dbReference>
<keyword evidence="3" id="KW-1185">Reference proteome</keyword>
<sequence length="64" mass="7128">MHDNDFRDGSAVDRRNFWETASGVGSAARHTRALTGQEGRDAACRPTQTDRWKMMFGSEVRLGG</sequence>
<protein>
    <submittedName>
        <fullName evidence="2">Uncharacterized protein</fullName>
    </submittedName>
</protein>
<dbReference type="EMBL" id="CAVK010000088">
    <property type="protein sequence ID" value="CCW17630.1"/>
    <property type="molecule type" value="Genomic_DNA"/>
</dbReference>
<feature type="compositionally biased region" description="Basic and acidic residues" evidence="1">
    <location>
        <begin position="38"/>
        <end position="50"/>
    </location>
</feature>
<organism evidence="2 3">
    <name type="scientific">Sphingobium indicum BiD32</name>
    <dbReference type="NCBI Taxonomy" id="1301087"/>
    <lineage>
        <taxon>Bacteria</taxon>
        <taxon>Pseudomonadati</taxon>
        <taxon>Pseudomonadota</taxon>
        <taxon>Alphaproteobacteria</taxon>
        <taxon>Sphingomonadales</taxon>
        <taxon>Sphingomonadaceae</taxon>
        <taxon>Sphingobium</taxon>
    </lineage>
</organism>
<accession>N1MK85</accession>
<comment type="caution">
    <text evidence="2">The sequence shown here is derived from an EMBL/GenBank/DDBJ whole genome shotgun (WGS) entry which is preliminary data.</text>
</comment>
<reference evidence="3" key="2">
    <citation type="submission" date="2013-04" db="EMBL/GenBank/DDBJ databases">
        <title>Bisphenol A degrading Sphingobium sp. strain BiD32.</title>
        <authorList>
            <person name="Nielsen J.L."/>
            <person name="Zhou N.A."/>
            <person name="Kjeldal H."/>
        </authorList>
    </citation>
    <scope>NUCLEOTIDE SEQUENCE [LARGE SCALE GENOMIC DNA]</scope>
    <source>
        <strain evidence="3">BiD32</strain>
    </source>
</reference>
<dbReference type="AlphaFoldDB" id="N1MK85"/>
<evidence type="ECO:0000313" key="3">
    <source>
        <dbReference type="Proteomes" id="UP000013201"/>
    </source>
</evidence>
<gene>
    <name evidence="2" type="ORF">EBBID32_19710</name>
</gene>
<evidence type="ECO:0000256" key="1">
    <source>
        <dbReference type="SAM" id="MobiDB-lite"/>
    </source>
</evidence>
<proteinExistence type="predicted"/>
<reference evidence="2 3" key="1">
    <citation type="submission" date="2013-03" db="EMBL/GenBank/DDBJ databases">
        <authorList>
            <person name="Le V."/>
        </authorList>
    </citation>
    <scope>NUCLEOTIDE SEQUENCE [LARGE SCALE GENOMIC DNA]</scope>
    <source>
        <strain evidence="2 3">BiD32</strain>
    </source>
</reference>
<name>N1MK85_9SPHN</name>
<evidence type="ECO:0000313" key="2">
    <source>
        <dbReference type="EMBL" id="CCW17630.1"/>
    </source>
</evidence>
<feature type="region of interest" description="Disordered" evidence="1">
    <location>
        <begin position="19"/>
        <end position="50"/>
    </location>
</feature>